<evidence type="ECO:0008006" key="3">
    <source>
        <dbReference type="Google" id="ProtNLM"/>
    </source>
</evidence>
<gene>
    <name evidence="1" type="ORF">PDM29_08230</name>
</gene>
<organism evidence="1 2">
    <name type="scientific">Stenotrophomonas oahuensis</name>
    <dbReference type="NCBI Taxonomy" id="3003271"/>
    <lineage>
        <taxon>Bacteria</taxon>
        <taxon>Pseudomonadati</taxon>
        <taxon>Pseudomonadota</taxon>
        <taxon>Gammaproteobacteria</taxon>
        <taxon>Lysobacterales</taxon>
        <taxon>Lysobacteraceae</taxon>
        <taxon>Stenotrophomonas</taxon>
    </lineage>
</organism>
<proteinExistence type="predicted"/>
<accession>A0ABY9YTF4</accession>
<evidence type="ECO:0000313" key="2">
    <source>
        <dbReference type="Proteomes" id="UP001302072"/>
    </source>
</evidence>
<dbReference type="Proteomes" id="UP001302072">
    <property type="component" value="Chromosome"/>
</dbReference>
<reference evidence="1 2" key="1">
    <citation type="submission" date="2022-12" db="EMBL/GenBank/DDBJ databases">
        <title>Two new species, Stenotrophomonas aracearum and Stenotrophomonas oahuensis, isolated from Anthurium (Araceae family) in Hawaii.</title>
        <authorList>
            <person name="Chunag S.C."/>
            <person name="Dobhal S."/>
            <person name="Alvarez A."/>
            <person name="Arif M."/>
        </authorList>
    </citation>
    <scope>NUCLEOTIDE SEQUENCE [LARGE SCALE GENOMIC DNA]</scope>
    <source>
        <strain evidence="1 2">A5586</strain>
    </source>
</reference>
<protein>
    <recommendedName>
        <fullName evidence="3">Lipoprotein</fullName>
    </recommendedName>
</protein>
<dbReference type="EMBL" id="CP115541">
    <property type="protein sequence ID" value="WNH54249.1"/>
    <property type="molecule type" value="Genomic_DNA"/>
</dbReference>
<sequence>MMAADHQGNGTMRRTGVVLTVVMGLTACSNPGDVGDGEGLLKEFKYLGCEGDWEDESYAPEVLRNQEGDVTTYLVRHNYGCGYDRGLEPKARLSGETLKLDYRLETSGDGDMAACICEYRARFKIAAPAAQVRTVKVNGDEARLSDGEAFR</sequence>
<evidence type="ECO:0000313" key="1">
    <source>
        <dbReference type="EMBL" id="WNH54249.1"/>
    </source>
</evidence>
<dbReference type="RefSeq" id="WP_311193361.1">
    <property type="nucleotide sequence ID" value="NZ_CP115541.1"/>
</dbReference>
<name>A0ABY9YTF4_9GAMM</name>
<keyword evidence="2" id="KW-1185">Reference proteome</keyword>